<accession>A0A1S2LQL9</accession>
<dbReference type="Proteomes" id="UP000179524">
    <property type="component" value="Unassembled WGS sequence"/>
</dbReference>
<comment type="caution">
    <text evidence="1">The sequence shown here is derived from an EMBL/GenBank/DDBJ whole genome shotgun (WGS) entry which is preliminary data.</text>
</comment>
<dbReference type="RefSeq" id="WP_071309224.1">
    <property type="nucleotide sequence ID" value="NZ_MLQR01000020.1"/>
</dbReference>
<gene>
    <name evidence="1" type="ORF">BKP37_08770</name>
</gene>
<keyword evidence="2" id="KW-1185">Reference proteome</keyword>
<sequence>MIIILFVLCGGIGNIVVFAEISNQIKISETPKLTNEKAIEKGSYQIKVGSSSENIYETVIFEVEKDMVVEKVNDVLRPTMEINKLSK</sequence>
<reference evidence="1 2" key="1">
    <citation type="submission" date="2016-10" db="EMBL/GenBank/DDBJ databases">
        <title>Draft genome sequences of four alkaliphilic bacteria belonging to the Anaerobacillus genus.</title>
        <authorList>
            <person name="Bassil N.M."/>
            <person name="Lloyd J.R."/>
        </authorList>
    </citation>
    <scope>NUCLEOTIDE SEQUENCE [LARGE SCALE GENOMIC DNA]</scope>
    <source>
        <strain evidence="1 2">DSM 18345</strain>
    </source>
</reference>
<evidence type="ECO:0000313" key="2">
    <source>
        <dbReference type="Proteomes" id="UP000179524"/>
    </source>
</evidence>
<dbReference type="AlphaFoldDB" id="A0A1S2LQL9"/>
<organism evidence="1 2">
    <name type="scientific">Anaerobacillus alkalilacustris</name>
    <dbReference type="NCBI Taxonomy" id="393763"/>
    <lineage>
        <taxon>Bacteria</taxon>
        <taxon>Bacillati</taxon>
        <taxon>Bacillota</taxon>
        <taxon>Bacilli</taxon>
        <taxon>Bacillales</taxon>
        <taxon>Bacillaceae</taxon>
        <taxon>Anaerobacillus</taxon>
    </lineage>
</organism>
<protein>
    <submittedName>
        <fullName evidence="1">Uncharacterized protein</fullName>
    </submittedName>
</protein>
<name>A0A1S2LQL9_9BACI</name>
<evidence type="ECO:0000313" key="1">
    <source>
        <dbReference type="EMBL" id="OIJ14423.1"/>
    </source>
</evidence>
<dbReference type="EMBL" id="MLQR01000020">
    <property type="protein sequence ID" value="OIJ14423.1"/>
    <property type="molecule type" value="Genomic_DNA"/>
</dbReference>
<proteinExistence type="predicted"/>